<organism evidence="2 3">
    <name type="scientific">Phorcysia thermohydrogeniphila</name>
    <dbReference type="NCBI Taxonomy" id="936138"/>
    <lineage>
        <taxon>Bacteria</taxon>
        <taxon>Pseudomonadati</taxon>
        <taxon>Aquificota</taxon>
        <taxon>Aquificia</taxon>
        <taxon>Desulfurobacteriales</taxon>
        <taxon>Desulfurobacteriaceae</taxon>
        <taxon>Phorcysia</taxon>
    </lineage>
</organism>
<evidence type="ECO:0000313" key="2">
    <source>
        <dbReference type="EMBL" id="TCK02902.1"/>
    </source>
</evidence>
<dbReference type="SUPFAM" id="SSF52402">
    <property type="entry name" value="Adenine nucleotide alpha hydrolases-like"/>
    <property type="match status" value="1"/>
</dbReference>
<dbReference type="Pfam" id="PF01507">
    <property type="entry name" value="PAPS_reduct"/>
    <property type="match status" value="1"/>
</dbReference>
<evidence type="ECO:0000259" key="1">
    <source>
        <dbReference type="Pfam" id="PF01507"/>
    </source>
</evidence>
<dbReference type="EMBL" id="SMFV01000006">
    <property type="protein sequence ID" value="TCK02902.1"/>
    <property type="molecule type" value="Genomic_DNA"/>
</dbReference>
<dbReference type="NCBIfam" id="TIGR03183">
    <property type="entry name" value="DNA_S_dndC"/>
    <property type="match status" value="1"/>
</dbReference>
<dbReference type="NCBIfam" id="NF005316">
    <property type="entry name" value="PRK06850.1"/>
    <property type="match status" value="1"/>
</dbReference>
<dbReference type="RefSeq" id="WP_132527592.1">
    <property type="nucleotide sequence ID" value="NZ_SMFV01000006.1"/>
</dbReference>
<dbReference type="InterPro" id="IPR017598">
    <property type="entry name" value="SulphurTrfase_DndC"/>
</dbReference>
<dbReference type="GO" id="GO:0003824">
    <property type="term" value="F:catalytic activity"/>
    <property type="evidence" value="ECO:0007669"/>
    <property type="project" value="InterPro"/>
</dbReference>
<dbReference type="InterPro" id="IPR050128">
    <property type="entry name" value="Sulfate_adenylyltrnsfr_sub2"/>
</dbReference>
<dbReference type="InterPro" id="IPR014729">
    <property type="entry name" value="Rossmann-like_a/b/a_fold"/>
</dbReference>
<feature type="domain" description="Phosphoadenosine phosphosulphate reductase" evidence="1">
    <location>
        <begin position="35"/>
        <end position="218"/>
    </location>
</feature>
<dbReference type="PANTHER" id="PTHR43196">
    <property type="entry name" value="SULFATE ADENYLYLTRANSFERASE SUBUNIT 2"/>
    <property type="match status" value="1"/>
</dbReference>
<dbReference type="AlphaFoldDB" id="A0A4R1GFC9"/>
<name>A0A4R1GFC9_9BACT</name>
<dbReference type="Gene3D" id="3.40.50.620">
    <property type="entry name" value="HUPs"/>
    <property type="match status" value="1"/>
</dbReference>
<comment type="caution">
    <text evidence="2">The sequence shown here is derived from an EMBL/GenBank/DDBJ whole genome shotgun (WGS) entry which is preliminary data.</text>
</comment>
<dbReference type="CDD" id="cd23947">
    <property type="entry name" value="PAPS_reductase-like_YbdN"/>
    <property type="match status" value="1"/>
</dbReference>
<reference evidence="2 3" key="1">
    <citation type="submission" date="2019-03" db="EMBL/GenBank/DDBJ databases">
        <title>Genomic Encyclopedia of Archaeal and Bacterial Type Strains, Phase II (KMG-II): from individual species to whole genera.</title>
        <authorList>
            <person name="Goeker M."/>
        </authorList>
    </citation>
    <scope>NUCLEOTIDE SEQUENCE [LARGE SCALE GENOMIC DNA]</scope>
    <source>
        <strain evidence="2 3">DSM 24425</strain>
    </source>
</reference>
<dbReference type="Proteomes" id="UP000295777">
    <property type="component" value="Unassembled WGS sequence"/>
</dbReference>
<accession>A0A4R1GFC9</accession>
<keyword evidence="3" id="KW-1185">Reference proteome</keyword>
<proteinExistence type="predicted"/>
<gene>
    <name evidence="2" type="ORF">CLV27_1616</name>
</gene>
<protein>
    <submittedName>
        <fullName evidence="2">DNA sulfur modification protein DndC</fullName>
    </submittedName>
</protein>
<dbReference type="OrthoDB" id="9772604at2"/>
<dbReference type="PANTHER" id="PTHR43196:SF2">
    <property type="entry name" value="PHOSPHOADENOSINE PHOSPHOSULFATE REDUCTASE"/>
    <property type="match status" value="1"/>
</dbReference>
<evidence type="ECO:0000313" key="3">
    <source>
        <dbReference type="Proteomes" id="UP000295777"/>
    </source>
</evidence>
<dbReference type="InterPro" id="IPR002500">
    <property type="entry name" value="PAPS_reduct_dom"/>
</dbReference>
<sequence>MSSRSKKIFLLGGKTLEDIYKEIESIYFSNSYPWIVGYSGGKDSTATLQLVWEALERLPRNKLKKPIYVLSSDTLIEIPKVINYVDKNLSLINKTAKEKGLPIQAVKVYPRISDTFWVNLIGRGYPAPTKEFRWCTDRLKIEPSNRFVVETVSKYGEVVVVLGVRKSESLNRERTINEHKIENHRLSRHSTLPGALVYTPIEDWTVEDVWNYLLNFESPWGGDNQELFEMYKQANAGEPPIIVGDLVAANEQSGGNSRFGCWVCTVVKNEKSLSSLIESGEIWLKPLQKFREMLVETQDPEKKHIYRDYKRRDGSIYFLRNSCGDGSKKLGRGPYKFEYRKLFLEKLLETEKEVNKNNPYEEEIKLISLEELLEIRRIWKLEEGDWEDSVAKIYKKVYGKELEIPKEDVGIFSAEDKRLIELLAAEEEIDPRLIIKLLNTCQYNAFSSRKSSLLRKLEKILNEEWRTEEEILREVNGQ</sequence>